<reference evidence="2" key="1">
    <citation type="submission" date="2010-05" db="EMBL/GenBank/DDBJ databases">
        <title>The complete genome of Truepera radiovictris DSM 17093.</title>
        <authorList>
            <consortium name="US DOE Joint Genome Institute (JGI-PGF)"/>
            <person name="Lucas S."/>
            <person name="Copeland A."/>
            <person name="Lapidus A."/>
            <person name="Glavina del Rio T."/>
            <person name="Dalin E."/>
            <person name="Tice H."/>
            <person name="Bruce D."/>
            <person name="Goodwin L."/>
            <person name="Pitluck S."/>
            <person name="Kyrpides N."/>
            <person name="Mavromatis K."/>
            <person name="Ovchinnikova G."/>
            <person name="Munk A.C."/>
            <person name="Detter J.C."/>
            <person name="Han C."/>
            <person name="Tapia R."/>
            <person name="Land M."/>
            <person name="Hauser L."/>
            <person name="Markowitz V."/>
            <person name="Cheng J.-F."/>
            <person name="Hugenholtz P."/>
            <person name="Woyke T."/>
            <person name="Wu D."/>
            <person name="Tindall B."/>
            <person name="Pomrenke H.G."/>
            <person name="Brambilla E."/>
            <person name="Klenk H.-P."/>
            <person name="Eisen J.A."/>
        </authorList>
    </citation>
    <scope>NUCLEOTIDE SEQUENCE [LARGE SCALE GENOMIC DNA]</scope>
    <source>
        <strain evidence="2">DSM 17093 / CIP 108686 / LMG 22925 / RQ-24</strain>
    </source>
</reference>
<dbReference type="HOGENOM" id="CLU_139712_2_0_0"/>
<sequence length="115" mass="12930">MDLARQIMLEIKNAPCTVSWVDIHLEGRTERDISYHVMQLAKAGLVEAEGTTETGSDVDWKANDLTWQGHDFLEAAEDDTIWQKAKKHVQEKGEALTFDVLKAVLTHLTRQAVGL</sequence>
<dbReference type="RefSeq" id="WP_013177723.1">
    <property type="nucleotide sequence ID" value="NC_014221.1"/>
</dbReference>
<dbReference type="EMBL" id="CP002049">
    <property type="protein sequence ID" value="ADI14353.1"/>
    <property type="molecule type" value="Genomic_DNA"/>
</dbReference>
<accession>D7CWF4</accession>
<organism evidence="1 2">
    <name type="scientific">Truepera radiovictrix (strain DSM 17093 / CIP 108686 / LMG 22925 / RQ-24)</name>
    <dbReference type="NCBI Taxonomy" id="649638"/>
    <lineage>
        <taxon>Bacteria</taxon>
        <taxon>Thermotogati</taxon>
        <taxon>Deinococcota</taxon>
        <taxon>Deinococci</taxon>
        <taxon>Trueperales</taxon>
        <taxon>Trueperaceae</taxon>
        <taxon>Truepera</taxon>
    </lineage>
</organism>
<dbReference type="KEGG" id="tra:Trad_1230"/>
<dbReference type="STRING" id="649638.Trad_1230"/>
<gene>
    <name evidence="1" type="ordered locus">Trad_1230</name>
</gene>
<dbReference type="Proteomes" id="UP000000379">
    <property type="component" value="Chromosome"/>
</dbReference>
<dbReference type="InterPro" id="IPR019650">
    <property type="entry name" value="DUF2513"/>
</dbReference>
<evidence type="ECO:0000313" key="1">
    <source>
        <dbReference type="EMBL" id="ADI14353.1"/>
    </source>
</evidence>
<protein>
    <recommendedName>
        <fullName evidence="3">DUF2513 domain-containing protein</fullName>
    </recommendedName>
</protein>
<evidence type="ECO:0008006" key="3">
    <source>
        <dbReference type="Google" id="ProtNLM"/>
    </source>
</evidence>
<dbReference type="OrthoDB" id="289656at2"/>
<proteinExistence type="predicted"/>
<keyword evidence="2" id="KW-1185">Reference proteome</keyword>
<reference evidence="1 2" key="2">
    <citation type="journal article" date="2011" name="Stand. Genomic Sci.">
        <title>Complete genome sequence of Truepera radiovictrix type strain (RQ-24).</title>
        <authorList>
            <person name="Ivanova N."/>
            <person name="Rohde C."/>
            <person name="Munk C."/>
            <person name="Nolan M."/>
            <person name="Lucas S."/>
            <person name="Del Rio T.G."/>
            <person name="Tice H."/>
            <person name="Deshpande S."/>
            <person name="Cheng J.F."/>
            <person name="Tapia R."/>
            <person name="Han C."/>
            <person name="Goodwin L."/>
            <person name="Pitluck S."/>
            <person name="Liolios K."/>
            <person name="Mavromatis K."/>
            <person name="Mikhailova N."/>
            <person name="Pati A."/>
            <person name="Chen A."/>
            <person name="Palaniappan K."/>
            <person name="Land M."/>
            <person name="Hauser L."/>
            <person name="Chang Y.J."/>
            <person name="Jeffries C.D."/>
            <person name="Brambilla E."/>
            <person name="Rohde M."/>
            <person name="Goker M."/>
            <person name="Tindall B.J."/>
            <person name="Woyke T."/>
            <person name="Bristow J."/>
            <person name="Eisen J.A."/>
            <person name="Markowitz V."/>
            <person name="Hugenholtz P."/>
            <person name="Kyrpides N.C."/>
            <person name="Klenk H.P."/>
            <person name="Lapidus A."/>
        </authorList>
    </citation>
    <scope>NUCLEOTIDE SEQUENCE [LARGE SCALE GENOMIC DNA]</scope>
    <source>
        <strain evidence="2">DSM 17093 / CIP 108686 / LMG 22925 / RQ-24</strain>
    </source>
</reference>
<evidence type="ECO:0000313" key="2">
    <source>
        <dbReference type="Proteomes" id="UP000000379"/>
    </source>
</evidence>
<dbReference type="Pfam" id="PF10711">
    <property type="entry name" value="DUF2513"/>
    <property type="match status" value="1"/>
</dbReference>
<name>D7CWF4_TRURR</name>
<dbReference type="AlphaFoldDB" id="D7CWF4"/>